<name>A0ABY5W1I2_9ACTN</name>
<dbReference type="Proteomes" id="UP001059617">
    <property type="component" value="Chromosome"/>
</dbReference>
<accession>A0ABY5W1I2</accession>
<keyword evidence="2" id="KW-0812">Transmembrane</keyword>
<reference evidence="4" key="1">
    <citation type="submission" date="2021-04" db="EMBL/GenBank/DDBJ databases">
        <authorList>
            <person name="Hartkoorn R.C."/>
            <person name="Beaudoing E."/>
            <person name="Hot D."/>
        </authorList>
    </citation>
    <scope>NUCLEOTIDE SEQUENCE</scope>
    <source>
        <strain evidence="4">NRRL B-16292</strain>
    </source>
</reference>
<keyword evidence="5" id="KW-1185">Reference proteome</keyword>
<evidence type="ECO:0000256" key="2">
    <source>
        <dbReference type="SAM" id="Phobius"/>
    </source>
</evidence>
<feature type="region of interest" description="Disordered" evidence="1">
    <location>
        <begin position="136"/>
        <end position="183"/>
    </location>
</feature>
<feature type="domain" description="Ricin B lectin" evidence="3">
    <location>
        <begin position="340"/>
        <end position="468"/>
    </location>
</feature>
<feature type="compositionally biased region" description="Low complexity" evidence="1">
    <location>
        <begin position="292"/>
        <end position="337"/>
    </location>
</feature>
<dbReference type="SUPFAM" id="SSF50370">
    <property type="entry name" value="Ricin B-like lectins"/>
    <property type="match status" value="1"/>
</dbReference>
<evidence type="ECO:0000313" key="4">
    <source>
        <dbReference type="EMBL" id="UWP83319.1"/>
    </source>
</evidence>
<reference evidence="4" key="2">
    <citation type="submission" date="2022-09" db="EMBL/GenBank/DDBJ databases">
        <title>Biosynthetic gene clusters of Dactylosporangioum fulvum.</title>
        <authorList>
            <person name="Caradec T."/>
        </authorList>
    </citation>
    <scope>NUCLEOTIDE SEQUENCE</scope>
    <source>
        <strain evidence="4">NRRL B-16292</strain>
    </source>
</reference>
<dbReference type="Gene3D" id="2.80.10.50">
    <property type="match status" value="1"/>
</dbReference>
<dbReference type="CDD" id="cd23451">
    <property type="entry name" value="beta-trefoil_Ricin_laminarinase"/>
    <property type="match status" value="1"/>
</dbReference>
<dbReference type="InterPro" id="IPR035992">
    <property type="entry name" value="Ricin_B-like_lectins"/>
</dbReference>
<dbReference type="Pfam" id="PF00652">
    <property type="entry name" value="Ricin_B_lectin"/>
    <property type="match status" value="1"/>
</dbReference>
<dbReference type="SMART" id="SM00458">
    <property type="entry name" value="RICIN"/>
    <property type="match status" value="1"/>
</dbReference>
<feature type="compositionally biased region" description="Acidic residues" evidence="1">
    <location>
        <begin position="74"/>
        <end position="88"/>
    </location>
</feature>
<keyword evidence="2" id="KW-1133">Transmembrane helix</keyword>
<evidence type="ECO:0000259" key="3">
    <source>
        <dbReference type="SMART" id="SM00458"/>
    </source>
</evidence>
<feature type="transmembrane region" description="Helical" evidence="2">
    <location>
        <begin position="238"/>
        <end position="261"/>
    </location>
</feature>
<feature type="region of interest" description="Disordered" evidence="1">
    <location>
        <begin position="1"/>
        <end position="109"/>
    </location>
</feature>
<organism evidence="4 5">
    <name type="scientific">Dactylosporangium fulvum</name>
    <dbReference type="NCBI Taxonomy" id="53359"/>
    <lineage>
        <taxon>Bacteria</taxon>
        <taxon>Bacillati</taxon>
        <taxon>Actinomycetota</taxon>
        <taxon>Actinomycetes</taxon>
        <taxon>Micromonosporales</taxon>
        <taxon>Micromonosporaceae</taxon>
        <taxon>Dactylosporangium</taxon>
    </lineage>
</organism>
<proteinExistence type="predicted"/>
<dbReference type="EMBL" id="CP073720">
    <property type="protein sequence ID" value="UWP83319.1"/>
    <property type="molecule type" value="Genomic_DNA"/>
</dbReference>
<feature type="compositionally biased region" description="Low complexity" evidence="1">
    <location>
        <begin position="151"/>
        <end position="183"/>
    </location>
</feature>
<gene>
    <name evidence="4" type="ORF">Dfulv_03165</name>
</gene>
<feature type="region of interest" description="Disordered" evidence="1">
    <location>
        <begin position="264"/>
        <end position="348"/>
    </location>
</feature>
<dbReference type="PROSITE" id="PS50231">
    <property type="entry name" value="RICIN_B_LECTIN"/>
    <property type="match status" value="1"/>
</dbReference>
<keyword evidence="2" id="KW-0472">Membrane</keyword>
<evidence type="ECO:0000256" key="1">
    <source>
        <dbReference type="SAM" id="MobiDB-lite"/>
    </source>
</evidence>
<sequence length="470" mass="48011">MTVAGDGNDAGNPDKREPSARRVRHRVPPAASGPVNMPALPEPFSPAKPTFPAVPHQRRRNGPTAIATATVPAMEEDAAVPADPEGDPDPATVGTPAGQARASAAVNLDMEPTVGEFDAAPTQGLEFIVSLPGAPAVEEEPADPPTPPAPSDSDAAASSDASSSAEPATSAEDAPTEEPAAPAVGAAPVPAITVAPDDSPTVADYVPPAFAIVTDEPHDEDGPDYHGNRRKLAAWRRYPVGAVAVAVVILLITGAVVAQLVRGDSPETPSGDRMPQKVPSVNGLPGVPVTESPSPSTSAASSHSASPSASRSRTTASQTATASASHPASPSPARTTTAPPPAQLSSGRVVGVASNKCMEYRASDRNRVVLDTCDRRSNQRWTIQGDGTVRADGSCLDVMNAGTGNGTPVQLYSCNGTPAQKWTVRGDGTWQNPSSGRCLDAVNGGTGAGTPLVIWDCSNAANQRWTVQTF</sequence>
<protein>
    <submittedName>
        <fullName evidence="4">Ricin-type beta-trefoil lectin domain protein</fullName>
    </submittedName>
</protein>
<dbReference type="InterPro" id="IPR000772">
    <property type="entry name" value="Ricin_B_lectin"/>
</dbReference>
<evidence type="ECO:0000313" key="5">
    <source>
        <dbReference type="Proteomes" id="UP001059617"/>
    </source>
</evidence>
<dbReference type="RefSeq" id="WP_259861102.1">
    <property type="nucleotide sequence ID" value="NZ_BAAAST010000067.1"/>
</dbReference>